<evidence type="ECO:0000313" key="2">
    <source>
        <dbReference type="Proteomes" id="UP000076489"/>
    </source>
</evidence>
<protein>
    <recommendedName>
        <fullName evidence="3">PIN domain-containing protein</fullName>
    </recommendedName>
</protein>
<organism evidence="1 2">
    <name type="scientific">Pseudomonas fluorescens</name>
    <dbReference type="NCBI Taxonomy" id="294"/>
    <lineage>
        <taxon>Bacteria</taxon>
        <taxon>Pseudomonadati</taxon>
        <taxon>Pseudomonadota</taxon>
        <taxon>Gammaproteobacteria</taxon>
        <taxon>Pseudomonadales</taxon>
        <taxon>Pseudomonadaceae</taxon>
        <taxon>Pseudomonas</taxon>
    </lineage>
</organism>
<dbReference type="OrthoDB" id="6987409at2"/>
<dbReference type="RefSeq" id="WP_063343178.1">
    <property type="nucleotide sequence ID" value="NZ_LUKJ01000003.1"/>
</dbReference>
<comment type="caution">
    <text evidence="1">The sequence shown here is derived from an EMBL/GenBank/DDBJ whole genome shotgun (WGS) entry which is preliminary data.</text>
</comment>
<sequence>MSKPRKKSVPNYKREIVIDTNLLLLLIIGSVEDGKFISSSKRLKKFSVDDYHLLLKAIKIFGEGYTTKYIAAEVSNLIDLDSYAQEKAFEIARAMFGTFKEINSDLNNDLSHRYFSEYGLTDSKLIELASTHLIFTDDERLSPLLWGSGMDNVYSLEMIRALAS</sequence>
<evidence type="ECO:0000313" key="1">
    <source>
        <dbReference type="EMBL" id="KZN19329.1"/>
    </source>
</evidence>
<accession>A0A166PUE3</accession>
<gene>
    <name evidence="1" type="ORF">A1D17_25380</name>
</gene>
<dbReference type="EMBL" id="LUKJ01000003">
    <property type="protein sequence ID" value="KZN19329.1"/>
    <property type="molecule type" value="Genomic_DNA"/>
</dbReference>
<proteinExistence type="predicted"/>
<evidence type="ECO:0008006" key="3">
    <source>
        <dbReference type="Google" id="ProtNLM"/>
    </source>
</evidence>
<dbReference type="AlphaFoldDB" id="A0A166PUE3"/>
<name>A0A166PUE3_PSEFL</name>
<reference evidence="1 2" key="2">
    <citation type="journal article" date="2018" name="Nature">
        <title>Mutant phenotypes for thousands of bacterial genes of unknown function.</title>
        <authorList>
            <person name="Price M.N."/>
            <person name="Wetmore K.M."/>
            <person name="Waters R.J."/>
            <person name="Callaghan M."/>
            <person name="Ray J."/>
            <person name="Liu H."/>
            <person name="Kuehl J.V."/>
            <person name="Melnyk R.A."/>
            <person name="Lamson J.S."/>
            <person name="Suh Y."/>
            <person name="Carlson H.K."/>
            <person name="Esquivel Z."/>
            <person name="Sadeeshkumar H."/>
            <person name="Chakraborty R."/>
            <person name="Zane G.M."/>
            <person name="Rubin B.E."/>
            <person name="Wall J.D."/>
            <person name="Visel A."/>
            <person name="Bristow J."/>
            <person name="Blow M.J."/>
            <person name="Arkin A.P."/>
            <person name="Deutschbauer A.M."/>
        </authorList>
    </citation>
    <scope>NUCLEOTIDE SEQUENCE [LARGE SCALE GENOMIC DNA]</scope>
    <source>
        <strain evidence="1 2">FW300-N1B4</strain>
    </source>
</reference>
<reference evidence="2" key="1">
    <citation type="submission" date="2016-03" db="EMBL/GenBank/DDBJ databases">
        <authorList>
            <person name="Ray J."/>
            <person name="Price M."/>
            <person name="Deutschbauer A."/>
        </authorList>
    </citation>
    <scope>NUCLEOTIDE SEQUENCE [LARGE SCALE GENOMIC DNA]</scope>
    <source>
        <strain evidence="2">FW300-N1B4</strain>
    </source>
</reference>
<dbReference type="Proteomes" id="UP000076489">
    <property type="component" value="Unassembled WGS sequence"/>
</dbReference>